<dbReference type="RefSeq" id="WP_020871822.1">
    <property type="nucleotide sequence ID" value="NC_022785.1"/>
</dbReference>
<evidence type="ECO:0000313" key="3">
    <source>
        <dbReference type="Proteomes" id="UP000281594"/>
    </source>
</evidence>
<evidence type="ECO:0008006" key="4">
    <source>
        <dbReference type="Google" id="ProtNLM"/>
    </source>
</evidence>
<sequence length="394" mass="44061">MSTDVNEAFAAERAGQLEDARNWERALQERLDAGTVERLPDGRYRVLTGWDAGEILSARGVPQHGLDLTRGTAALYTSAPAWHSLGNVVPGGISDIDKVLELGGIDYGVTTVPATYLWNGESRVDRERFHTVRTDTGASLGVVGKGYEVIQNRSAFEFLQKLVADSGVIWETAGALRGGKKVFVSMRLPRHVTVDAEGINDRIEPFIVAINSHDGHSPYQVVVTPWRPACENTERFAVRDAITRWKIRHTRNATDRVKEARRTLGLSLNYYDRWAAEETALARTDIAIDEFNQMIDSLWPPQDDTGPRSARNRETRRDRLHGLFEGETQRTGHTAYAAERAVTEYLDHYADIRPSAASGLKGNKPAARGLRLLEGTDDELKSQTHRRLMLLRQH</sequence>
<dbReference type="HOGENOM" id="CLU_058825_0_0_11"/>
<dbReference type="Pfam" id="PF06067">
    <property type="entry name" value="DUF932"/>
    <property type="match status" value="1"/>
</dbReference>
<gene>
    <name evidence="2" type="ORF">D3C57_108980</name>
</gene>
<dbReference type="AlphaFoldDB" id="A0A0A0NN08"/>
<accession>A0A0A0NN08</accession>
<dbReference type="Proteomes" id="UP000281594">
    <property type="component" value="Unassembled WGS sequence"/>
</dbReference>
<dbReference type="eggNOG" id="ENOG502Z7QU">
    <property type="taxonomic scope" value="Bacteria"/>
</dbReference>
<name>A0A0A0NN08_STRRN</name>
<proteinExistence type="predicted"/>
<dbReference type="InterPro" id="IPR026325">
    <property type="entry name" value="DUF932"/>
</dbReference>
<feature type="region of interest" description="Disordered" evidence="1">
    <location>
        <begin position="297"/>
        <end position="316"/>
    </location>
</feature>
<dbReference type="STRING" id="1343740.M271_34665"/>
<evidence type="ECO:0000256" key="1">
    <source>
        <dbReference type="SAM" id="MobiDB-lite"/>
    </source>
</evidence>
<organism evidence="2 3">
    <name type="scientific">Streptomyces rapamycinicus (strain ATCC 29253 / DSM 41530 / NRRL 5491 / AYB-994)</name>
    <name type="common">Streptomyces hygroscopicus (strain ATCC 29253)</name>
    <dbReference type="NCBI Taxonomy" id="1343740"/>
    <lineage>
        <taxon>Bacteria</taxon>
        <taxon>Bacillati</taxon>
        <taxon>Actinomycetota</taxon>
        <taxon>Actinomycetes</taxon>
        <taxon>Kitasatosporales</taxon>
        <taxon>Streptomycetaceae</taxon>
        <taxon>Streptomyces</taxon>
        <taxon>Streptomyces violaceusniger group</taxon>
    </lineage>
</organism>
<dbReference type="NCBIfam" id="TIGR03299">
    <property type="entry name" value="LGT_TIGR03299"/>
    <property type="match status" value="1"/>
</dbReference>
<reference evidence="2 3" key="1">
    <citation type="journal article" date="2018" name="J. Biol. Chem.">
        <title>Discovery of the actinoplanic acid pathway in Streptomyces rapamycinicus reveals a genetically conserved synergism with rapamycin.</title>
        <authorList>
            <person name="Mrak P."/>
            <person name="Krastel P."/>
            <person name="Pivk Lukancic P."/>
            <person name="Tao J."/>
            <person name="Pistorius D."/>
            <person name="Moore C.M."/>
        </authorList>
    </citation>
    <scope>NUCLEOTIDE SEQUENCE [LARGE SCALE GENOMIC DNA]</scope>
    <source>
        <strain evidence="2 3">NRRL 5491</strain>
    </source>
</reference>
<protein>
    <recommendedName>
        <fullName evidence="4">DUF932 domain-containing protein</fullName>
    </recommendedName>
</protein>
<dbReference type="InterPro" id="IPR017686">
    <property type="entry name" value="Phg/plasmid-like_prot"/>
</dbReference>
<evidence type="ECO:0000313" key="2">
    <source>
        <dbReference type="EMBL" id="RLV78499.1"/>
    </source>
</evidence>
<dbReference type="EMBL" id="QYCY01000001">
    <property type="protein sequence ID" value="RLV78499.1"/>
    <property type="molecule type" value="Genomic_DNA"/>
</dbReference>
<dbReference type="KEGG" id="src:M271_34665"/>
<comment type="caution">
    <text evidence="2">The sequence shown here is derived from an EMBL/GenBank/DDBJ whole genome shotgun (WGS) entry which is preliminary data.</text>
</comment>